<organism evidence="2 3">
    <name type="scientific">Aspergillus kawachii</name>
    <name type="common">White koji mold</name>
    <name type="synonym">Aspergillus awamori var. kawachi</name>
    <dbReference type="NCBI Taxonomy" id="1069201"/>
    <lineage>
        <taxon>Eukaryota</taxon>
        <taxon>Fungi</taxon>
        <taxon>Dikarya</taxon>
        <taxon>Ascomycota</taxon>
        <taxon>Pezizomycotina</taxon>
        <taxon>Eurotiomycetes</taxon>
        <taxon>Eurotiomycetidae</taxon>
        <taxon>Eurotiales</taxon>
        <taxon>Aspergillaceae</taxon>
        <taxon>Aspergillus</taxon>
        <taxon>Aspergillus subgen. Circumdati</taxon>
    </lineage>
</organism>
<feature type="chain" id="PRO_5007524042" evidence="1">
    <location>
        <begin position="22"/>
        <end position="141"/>
    </location>
</feature>
<reference evidence="3" key="2">
    <citation type="submission" date="2016-02" db="EMBL/GenBank/DDBJ databases">
        <title>Genome sequencing of Aspergillus luchuensis NBRC 4314.</title>
        <authorList>
            <person name="Yamada O."/>
        </authorList>
    </citation>
    <scope>NUCLEOTIDE SEQUENCE [LARGE SCALE GENOMIC DNA]</scope>
    <source>
        <strain evidence="3">RIB 2604</strain>
    </source>
</reference>
<comment type="caution">
    <text evidence="2">The sequence shown here is derived from an EMBL/GenBank/DDBJ whole genome shotgun (WGS) entry which is preliminary data.</text>
</comment>
<name>A0A146FNQ7_ASPKA</name>
<sequence length="141" mass="15523">MPQTKGASFVGLVGLCGLLLAKHCREQAPPKAQEAWSFNHKFRQQLLDRIATLGAQPLENHRVTSNLAEWAVQVSFNTSKHIKGLIRHHTMAPLESALPAWPRAFYGELPIFAGTQKPGSEHEYDTSLDTSCAAALCTMVE</sequence>
<accession>A0A146FNQ7</accession>
<evidence type="ECO:0000313" key="2">
    <source>
        <dbReference type="EMBL" id="GAT27227.1"/>
    </source>
</evidence>
<feature type="signal peptide" evidence="1">
    <location>
        <begin position="1"/>
        <end position="21"/>
    </location>
</feature>
<protein>
    <submittedName>
        <fullName evidence="2">MYND domain protein</fullName>
    </submittedName>
</protein>
<reference evidence="2 3" key="1">
    <citation type="journal article" date="2016" name="DNA Res.">
        <title>Genome sequence of Aspergillus luchuensis NBRC 4314.</title>
        <authorList>
            <person name="Yamada O."/>
            <person name="Machida M."/>
            <person name="Hosoyama A."/>
            <person name="Goto M."/>
            <person name="Takahashi T."/>
            <person name="Futagami T."/>
            <person name="Yamagata Y."/>
            <person name="Takeuchi M."/>
            <person name="Kobayashi T."/>
            <person name="Koike H."/>
            <person name="Abe K."/>
            <person name="Asai K."/>
            <person name="Arita M."/>
            <person name="Fujita N."/>
            <person name="Fukuda K."/>
            <person name="Higa K."/>
            <person name="Horikawa H."/>
            <person name="Ishikawa T."/>
            <person name="Jinno K."/>
            <person name="Kato Y."/>
            <person name="Kirimura K."/>
            <person name="Mizutani O."/>
            <person name="Nakasone K."/>
            <person name="Sano M."/>
            <person name="Shiraishi Y."/>
            <person name="Tsukahara M."/>
            <person name="Gomi K."/>
        </authorList>
    </citation>
    <scope>NUCLEOTIDE SEQUENCE [LARGE SCALE GENOMIC DNA]</scope>
    <source>
        <strain evidence="2 3">RIB 2604</strain>
    </source>
</reference>
<dbReference type="Proteomes" id="UP000075230">
    <property type="component" value="Unassembled WGS sequence"/>
</dbReference>
<keyword evidence="1" id="KW-0732">Signal</keyword>
<dbReference type="EMBL" id="BCWF01000021">
    <property type="protein sequence ID" value="GAT27227.1"/>
    <property type="molecule type" value="Genomic_DNA"/>
</dbReference>
<dbReference type="AlphaFoldDB" id="A0A146FNQ7"/>
<gene>
    <name evidence="2" type="ORF">RIB2604_02109150</name>
</gene>
<evidence type="ECO:0000313" key="3">
    <source>
        <dbReference type="Proteomes" id="UP000075230"/>
    </source>
</evidence>
<proteinExistence type="predicted"/>
<evidence type="ECO:0000256" key="1">
    <source>
        <dbReference type="SAM" id="SignalP"/>
    </source>
</evidence>